<name>A0A0B7AH92_9EUPU</name>
<evidence type="ECO:0000256" key="16">
    <source>
        <dbReference type="PROSITE-ProRule" id="PRU00508"/>
    </source>
</evidence>
<dbReference type="InterPro" id="IPR011011">
    <property type="entry name" value="Znf_FYVE_PHD"/>
</dbReference>
<dbReference type="GO" id="GO:0008270">
    <property type="term" value="F:zinc ion binding"/>
    <property type="evidence" value="ECO:0007669"/>
    <property type="project" value="UniProtKB-KW"/>
</dbReference>
<feature type="zinc finger region" description="UBR-type" evidence="16">
    <location>
        <begin position="61"/>
        <end position="131"/>
    </location>
</feature>
<dbReference type="EC" id="2.3.2.27" evidence="3"/>
<feature type="domain" description="UBR-type" evidence="18">
    <location>
        <begin position="61"/>
        <end position="131"/>
    </location>
</feature>
<comment type="pathway">
    <text evidence="2">Protein modification; protein ubiquitination.</text>
</comment>
<dbReference type="PANTHER" id="PTHR13513">
    <property type="entry name" value="E3 UBIQUITIN-PROTEIN LIGASE UBR7"/>
    <property type="match status" value="1"/>
</dbReference>
<keyword evidence="6" id="KW-0808">Transferase</keyword>
<dbReference type="InterPro" id="IPR047506">
    <property type="entry name" value="UBR7-like_UBR-box"/>
</dbReference>
<dbReference type="SMART" id="SM00396">
    <property type="entry name" value="ZnF_UBR1"/>
    <property type="match status" value="1"/>
</dbReference>
<proteinExistence type="predicted"/>
<evidence type="ECO:0000256" key="10">
    <source>
        <dbReference type="ARBA" id="ARBA00022833"/>
    </source>
</evidence>
<protein>
    <recommendedName>
        <fullName evidence="13">Putative E3 ubiquitin-protein ligase UBR7</fullName>
        <ecNumber evidence="3">2.3.2.27</ecNumber>
    </recommendedName>
    <alternativeName>
        <fullName evidence="14">N-recognin-7</fullName>
    </alternativeName>
    <alternativeName>
        <fullName evidence="15">RING-type E3 ubiquitin transferase UBR7</fullName>
    </alternativeName>
</protein>
<comment type="function">
    <text evidence="12">E3 ubiquitin-protein ligase which is a component of the N-end rule pathway. Recognizes and binds to proteins bearing specific N-terminal residues that are destabilizing according to the N-end rule, leading to their ubiquitination and subsequent degradation.</text>
</comment>
<dbReference type="GO" id="GO:0061630">
    <property type="term" value="F:ubiquitin protein ligase activity"/>
    <property type="evidence" value="ECO:0007669"/>
    <property type="project" value="UniProtKB-EC"/>
</dbReference>
<evidence type="ECO:0000256" key="2">
    <source>
        <dbReference type="ARBA" id="ARBA00004906"/>
    </source>
</evidence>
<evidence type="ECO:0000313" key="19">
    <source>
        <dbReference type="EMBL" id="CEK79972.1"/>
    </source>
</evidence>
<feature type="compositionally biased region" description="Polar residues" evidence="17">
    <location>
        <begin position="233"/>
        <end position="246"/>
    </location>
</feature>
<evidence type="ECO:0000256" key="6">
    <source>
        <dbReference type="ARBA" id="ARBA00022679"/>
    </source>
</evidence>
<gene>
    <name evidence="19" type="primary">ORF118421</name>
</gene>
<evidence type="ECO:0000259" key="18">
    <source>
        <dbReference type="PROSITE" id="PS51157"/>
    </source>
</evidence>
<sequence length="480" mass="53837">AELKAAVTSVMAQESNNNNNVRRCGQIGDGEDDELSMVDVLNEQTRLQADADAVLGGSDENNCTYPQGYIKRQALYACATCTPDGNAGICLACSYACHEGHDLYELYTKRYFTCDCGNEKFGGAGCKLYKGTKGLNADNHYNHNFKGLYCSCTRPYPDPEDTVEDEMIQCILCEDWYHGRHLKAPVPDSEDFHEMTCPGCMSKYAFLWAYYTSRPVKLCEDPGIASEKDIDVSGSSGTENHGLNKQPTEDCDIKSTVSCQKDEETCSVTPDTIDYTIKKQDSLSPSLDPIRKRQTNDNNVIGSDEDAPSPKKVKLEADQMHQPTNEGTQSENDTSDQECILKSLQMRVVDCPDCAAFWPSGWRSKLCQCEGCLQMYKDRGVEFLFDESDTVRAYEEKGKDSLRSSMSDEDCTASALAGMNRVQQIEVVRGFIDLKTELNEFLHGFAQCGKVVTETDIREFFQRMDQRRKDRVHTSQYTCR</sequence>
<dbReference type="PANTHER" id="PTHR13513:SF9">
    <property type="entry name" value="E3 UBIQUITIN-PROTEIN LIGASE UBR7-RELATED"/>
    <property type="match status" value="1"/>
</dbReference>
<evidence type="ECO:0000256" key="8">
    <source>
        <dbReference type="ARBA" id="ARBA00022771"/>
    </source>
</evidence>
<evidence type="ECO:0000256" key="3">
    <source>
        <dbReference type="ARBA" id="ARBA00012483"/>
    </source>
</evidence>
<dbReference type="Gene3D" id="3.30.40.10">
    <property type="entry name" value="Zinc/RING finger domain, C3HC4 (zinc finger)"/>
    <property type="match status" value="1"/>
</dbReference>
<dbReference type="EMBL" id="HACG01033107">
    <property type="protein sequence ID" value="CEK79972.1"/>
    <property type="molecule type" value="Transcribed_RNA"/>
</dbReference>
<comment type="catalytic activity">
    <reaction evidence="1">
        <text>S-ubiquitinyl-[E2 ubiquitin-conjugating enzyme]-L-cysteine + [acceptor protein]-L-lysine = [E2 ubiquitin-conjugating enzyme]-L-cysteine + N(6)-ubiquitinyl-[acceptor protein]-L-lysine.</text>
        <dbReference type="EC" id="2.3.2.27"/>
    </reaction>
</comment>
<dbReference type="InterPro" id="IPR040204">
    <property type="entry name" value="UBR7"/>
</dbReference>
<keyword evidence="4" id="KW-1017">Isopeptide bond</keyword>
<dbReference type="Pfam" id="PF02207">
    <property type="entry name" value="zf-UBR"/>
    <property type="match status" value="1"/>
</dbReference>
<evidence type="ECO:0000256" key="14">
    <source>
        <dbReference type="ARBA" id="ARBA00078314"/>
    </source>
</evidence>
<organism evidence="19">
    <name type="scientific">Arion vulgaris</name>
    <dbReference type="NCBI Taxonomy" id="1028688"/>
    <lineage>
        <taxon>Eukaryota</taxon>
        <taxon>Metazoa</taxon>
        <taxon>Spiralia</taxon>
        <taxon>Lophotrochozoa</taxon>
        <taxon>Mollusca</taxon>
        <taxon>Gastropoda</taxon>
        <taxon>Heterobranchia</taxon>
        <taxon>Euthyneura</taxon>
        <taxon>Panpulmonata</taxon>
        <taxon>Eupulmonata</taxon>
        <taxon>Stylommatophora</taxon>
        <taxon>Helicina</taxon>
        <taxon>Arionoidea</taxon>
        <taxon>Arionidae</taxon>
        <taxon>Arion</taxon>
    </lineage>
</organism>
<keyword evidence="11" id="KW-0832">Ubl conjugation</keyword>
<evidence type="ECO:0000256" key="15">
    <source>
        <dbReference type="ARBA" id="ARBA00083573"/>
    </source>
</evidence>
<keyword evidence="8" id="KW-0863">Zinc-finger</keyword>
<dbReference type="FunFam" id="3.30.40.10:FF:000183">
    <property type="entry name" value="putative E3 ubiquitin-protein ligase UBR7"/>
    <property type="match status" value="1"/>
</dbReference>
<dbReference type="InterPro" id="IPR013083">
    <property type="entry name" value="Znf_RING/FYVE/PHD"/>
</dbReference>
<dbReference type="PROSITE" id="PS51157">
    <property type="entry name" value="ZF_UBR"/>
    <property type="match status" value="1"/>
</dbReference>
<dbReference type="CDD" id="cd19677">
    <property type="entry name" value="UBR-box_UBR7"/>
    <property type="match status" value="1"/>
</dbReference>
<evidence type="ECO:0000256" key="13">
    <source>
        <dbReference type="ARBA" id="ARBA00071060"/>
    </source>
</evidence>
<feature type="region of interest" description="Disordered" evidence="17">
    <location>
        <begin position="230"/>
        <end position="249"/>
    </location>
</feature>
<dbReference type="SUPFAM" id="SSF57903">
    <property type="entry name" value="FYVE/PHD zinc finger"/>
    <property type="match status" value="1"/>
</dbReference>
<feature type="non-terminal residue" evidence="19">
    <location>
        <position position="1"/>
    </location>
</feature>
<dbReference type="InterPro" id="IPR003126">
    <property type="entry name" value="Znf_UBR"/>
</dbReference>
<evidence type="ECO:0000256" key="1">
    <source>
        <dbReference type="ARBA" id="ARBA00000900"/>
    </source>
</evidence>
<evidence type="ECO:0000256" key="11">
    <source>
        <dbReference type="ARBA" id="ARBA00022843"/>
    </source>
</evidence>
<evidence type="ECO:0000256" key="7">
    <source>
        <dbReference type="ARBA" id="ARBA00022723"/>
    </source>
</evidence>
<reference evidence="19" key="1">
    <citation type="submission" date="2014-12" db="EMBL/GenBank/DDBJ databases">
        <title>Insight into the proteome of Arion vulgaris.</title>
        <authorList>
            <person name="Aradska J."/>
            <person name="Bulat T."/>
            <person name="Smidak R."/>
            <person name="Sarate P."/>
            <person name="Gangsoo J."/>
            <person name="Sialana F."/>
            <person name="Bilban M."/>
            <person name="Lubec G."/>
        </authorList>
    </citation>
    <scope>NUCLEOTIDE SEQUENCE</scope>
    <source>
        <tissue evidence="19">Skin</tissue>
    </source>
</reference>
<keyword evidence="9" id="KW-0833">Ubl conjugation pathway</keyword>
<evidence type="ECO:0000256" key="9">
    <source>
        <dbReference type="ARBA" id="ARBA00022786"/>
    </source>
</evidence>
<evidence type="ECO:0000256" key="17">
    <source>
        <dbReference type="SAM" id="MobiDB-lite"/>
    </source>
</evidence>
<feature type="region of interest" description="Disordered" evidence="17">
    <location>
        <begin position="277"/>
        <end position="313"/>
    </location>
</feature>
<dbReference type="CDD" id="cd15542">
    <property type="entry name" value="PHD_UBR7"/>
    <property type="match status" value="1"/>
</dbReference>
<keyword evidence="10" id="KW-0862">Zinc</keyword>
<dbReference type="AlphaFoldDB" id="A0A0B7AH92"/>
<keyword evidence="7" id="KW-0479">Metal-binding</keyword>
<dbReference type="GO" id="GO:0005737">
    <property type="term" value="C:cytoplasm"/>
    <property type="evidence" value="ECO:0007669"/>
    <property type="project" value="TreeGrafter"/>
</dbReference>
<evidence type="ECO:0000256" key="5">
    <source>
        <dbReference type="ARBA" id="ARBA00022553"/>
    </source>
</evidence>
<keyword evidence="5" id="KW-0597">Phosphoprotein</keyword>
<accession>A0A0B7AH92</accession>
<evidence type="ECO:0000256" key="4">
    <source>
        <dbReference type="ARBA" id="ARBA00022499"/>
    </source>
</evidence>
<evidence type="ECO:0000256" key="12">
    <source>
        <dbReference type="ARBA" id="ARBA00055627"/>
    </source>
</evidence>